<evidence type="ECO:0000313" key="1">
    <source>
        <dbReference type="EMBL" id="TWU10380.1"/>
    </source>
</evidence>
<proteinExistence type="predicted"/>
<dbReference type="EMBL" id="SJPT01000018">
    <property type="protein sequence ID" value="TWU10380.1"/>
    <property type="molecule type" value="Genomic_DNA"/>
</dbReference>
<dbReference type="AlphaFoldDB" id="A0A5C6BEP4"/>
<protein>
    <submittedName>
        <fullName evidence="1">Uncharacterized protein</fullName>
    </submittedName>
</protein>
<gene>
    <name evidence="1" type="ORF">Pla52o_56620</name>
</gene>
<sequence length="51" mass="6105">MQSSIQRVFDPRIRRARFVMVSKMTRVYGKTIENLRSGNRSLHVQRHSKFV</sequence>
<evidence type="ECO:0000313" key="2">
    <source>
        <dbReference type="Proteomes" id="UP000316304"/>
    </source>
</evidence>
<reference evidence="1 2" key="1">
    <citation type="submission" date="2019-02" db="EMBL/GenBank/DDBJ databases">
        <title>Deep-cultivation of Planctomycetes and their phenomic and genomic characterization uncovers novel biology.</title>
        <authorList>
            <person name="Wiegand S."/>
            <person name="Jogler M."/>
            <person name="Boedeker C."/>
            <person name="Pinto D."/>
            <person name="Vollmers J."/>
            <person name="Rivas-Marin E."/>
            <person name="Kohn T."/>
            <person name="Peeters S.H."/>
            <person name="Heuer A."/>
            <person name="Rast P."/>
            <person name="Oberbeckmann S."/>
            <person name="Bunk B."/>
            <person name="Jeske O."/>
            <person name="Meyerdierks A."/>
            <person name="Storesund J.E."/>
            <person name="Kallscheuer N."/>
            <person name="Luecker S."/>
            <person name="Lage O.M."/>
            <person name="Pohl T."/>
            <person name="Merkel B.J."/>
            <person name="Hornburger P."/>
            <person name="Mueller R.-W."/>
            <person name="Bruemmer F."/>
            <person name="Labrenz M."/>
            <person name="Spormann A.M."/>
            <person name="Op Den Camp H."/>
            <person name="Overmann J."/>
            <person name="Amann R."/>
            <person name="Jetten M.S.M."/>
            <person name="Mascher T."/>
            <person name="Medema M.H."/>
            <person name="Devos D.P."/>
            <person name="Kaster A.-K."/>
            <person name="Ovreas L."/>
            <person name="Rohde M."/>
            <person name="Galperin M.Y."/>
            <person name="Jogler C."/>
        </authorList>
    </citation>
    <scope>NUCLEOTIDE SEQUENCE [LARGE SCALE GENOMIC DNA]</scope>
    <source>
        <strain evidence="1 2">Pla52o</strain>
    </source>
</reference>
<comment type="caution">
    <text evidence="1">The sequence shown here is derived from an EMBL/GenBank/DDBJ whole genome shotgun (WGS) entry which is preliminary data.</text>
</comment>
<dbReference type="Proteomes" id="UP000316304">
    <property type="component" value="Unassembled WGS sequence"/>
</dbReference>
<keyword evidence="2" id="KW-1185">Reference proteome</keyword>
<accession>A0A5C6BEP4</accession>
<organism evidence="1 2">
    <name type="scientific">Novipirellula galeiformis</name>
    <dbReference type="NCBI Taxonomy" id="2528004"/>
    <lineage>
        <taxon>Bacteria</taxon>
        <taxon>Pseudomonadati</taxon>
        <taxon>Planctomycetota</taxon>
        <taxon>Planctomycetia</taxon>
        <taxon>Pirellulales</taxon>
        <taxon>Pirellulaceae</taxon>
        <taxon>Novipirellula</taxon>
    </lineage>
</organism>
<name>A0A5C6BEP4_9BACT</name>